<protein>
    <recommendedName>
        <fullName evidence="4">DUF2178 domain-containing protein</fullName>
    </recommendedName>
</protein>
<feature type="transmembrane region" description="Helical" evidence="1">
    <location>
        <begin position="123"/>
        <end position="143"/>
    </location>
</feature>
<name>A0A538TGT5_UNCEI</name>
<gene>
    <name evidence="2" type="ORF">E6K79_11335</name>
</gene>
<dbReference type="Proteomes" id="UP000317691">
    <property type="component" value="Unassembled WGS sequence"/>
</dbReference>
<accession>A0A538TGT5</accession>
<proteinExistence type="predicted"/>
<dbReference type="EMBL" id="VBOZ01000035">
    <property type="protein sequence ID" value="TMQ62845.1"/>
    <property type="molecule type" value="Genomic_DNA"/>
</dbReference>
<comment type="caution">
    <text evidence="2">The sequence shown here is derived from an EMBL/GenBank/DDBJ whole genome shotgun (WGS) entry which is preliminary data.</text>
</comment>
<reference evidence="2 3" key="1">
    <citation type="journal article" date="2019" name="Nat. Microbiol.">
        <title>Mediterranean grassland soil C-N compound turnover is dependent on rainfall and depth, and is mediated by genomically divergent microorganisms.</title>
        <authorList>
            <person name="Diamond S."/>
            <person name="Andeer P.F."/>
            <person name="Li Z."/>
            <person name="Crits-Christoph A."/>
            <person name="Burstein D."/>
            <person name="Anantharaman K."/>
            <person name="Lane K.R."/>
            <person name="Thomas B.C."/>
            <person name="Pan C."/>
            <person name="Northen T.R."/>
            <person name="Banfield J.F."/>
        </authorList>
    </citation>
    <scope>NUCLEOTIDE SEQUENCE [LARGE SCALE GENOMIC DNA]</scope>
    <source>
        <strain evidence="2">WS_9</strain>
    </source>
</reference>
<evidence type="ECO:0008006" key="4">
    <source>
        <dbReference type="Google" id="ProtNLM"/>
    </source>
</evidence>
<keyword evidence="1" id="KW-1133">Transmembrane helix</keyword>
<evidence type="ECO:0000256" key="1">
    <source>
        <dbReference type="SAM" id="Phobius"/>
    </source>
</evidence>
<dbReference type="AlphaFoldDB" id="A0A538TGT5"/>
<feature type="transmembrane region" description="Helical" evidence="1">
    <location>
        <begin position="46"/>
        <end position="64"/>
    </location>
</feature>
<evidence type="ECO:0000313" key="3">
    <source>
        <dbReference type="Proteomes" id="UP000317691"/>
    </source>
</evidence>
<keyword evidence="1" id="KW-0472">Membrane</keyword>
<organism evidence="2 3">
    <name type="scientific">Eiseniibacteriota bacterium</name>
    <dbReference type="NCBI Taxonomy" id="2212470"/>
    <lineage>
        <taxon>Bacteria</taxon>
        <taxon>Candidatus Eiseniibacteriota</taxon>
    </lineage>
</organism>
<evidence type="ECO:0000313" key="2">
    <source>
        <dbReference type="EMBL" id="TMQ62845.1"/>
    </source>
</evidence>
<feature type="transmembrane region" description="Helical" evidence="1">
    <location>
        <begin position="97"/>
        <end position="117"/>
    </location>
</feature>
<sequence length="146" mass="15943">MNAKNPELMGSARRRLLVQALVGFGLWQISNLILYAAPGLAHPARVVLRLLGVAGAGIWVVQTFKNTSFLKALKRDPALAQTLNDERYQQARTRAFAAGYFALLVTAGLLLLWSLAFSLPGRIAAQCFLIVAVCSAMIALLIYDRE</sequence>
<keyword evidence="1" id="KW-0812">Transmembrane</keyword>